<evidence type="ECO:0000256" key="7">
    <source>
        <dbReference type="SAM" id="Phobius"/>
    </source>
</evidence>
<evidence type="ECO:0000256" key="3">
    <source>
        <dbReference type="ARBA" id="ARBA00022475"/>
    </source>
</evidence>
<evidence type="ECO:0000256" key="5">
    <source>
        <dbReference type="ARBA" id="ARBA00022989"/>
    </source>
</evidence>
<evidence type="ECO:0000256" key="6">
    <source>
        <dbReference type="ARBA" id="ARBA00023136"/>
    </source>
</evidence>
<feature type="transmembrane region" description="Helical" evidence="7">
    <location>
        <begin position="27"/>
        <end position="48"/>
    </location>
</feature>
<protein>
    <submittedName>
        <fullName evidence="9">MFS transporter</fullName>
    </submittedName>
</protein>
<dbReference type="Pfam" id="PF07690">
    <property type="entry name" value="MFS_1"/>
    <property type="match status" value="1"/>
</dbReference>
<dbReference type="Gene3D" id="1.20.1250.20">
    <property type="entry name" value="MFS general substrate transporter like domains"/>
    <property type="match status" value="1"/>
</dbReference>
<feature type="transmembrane region" description="Helical" evidence="7">
    <location>
        <begin position="143"/>
        <end position="166"/>
    </location>
</feature>
<evidence type="ECO:0000256" key="4">
    <source>
        <dbReference type="ARBA" id="ARBA00022692"/>
    </source>
</evidence>
<dbReference type="InterPro" id="IPR036259">
    <property type="entry name" value="MFS_trans_sf"/>
</dbReference>
<feature type="transmembrane region" description="Helical" evidence="7">
    <location>
        <begin position="306"/>
        <end position="328"/>
    </location>
</feature>
<name>A0A7C9PM06_9MICO</name>
<feature type="transmembrane region" description="Helical" evidence="7">
    <location>
        <begin position="373"/>
        <end position="397"/>
    </location>
</feature>
<evidence type="ECO:0000256" key="1">
    <source>
        <dbReference type="ARBA" id="ARBA00004651"/>
    </source>
</evidence>
<feature type="transmembrane region" description="Helical" evidence="7">
    <location>
        <begin position="115"/>
        <end position="137"/>
    </location>
</feature>
<dbReference type="EMBL" id="JAAGWZ010000001">
    <property type="protein sequence ID" value="NEM90526.1"/>
    <property type="molecule type" value="Genomic_DNA"/>
</dbReference>
<feature type="domain" description="Major facilitator superfamily (MFS) profile" evidence="8">
    <location>
        <begin position="1"/>
        <end position="439"/>
    </location>
</feature>
<feature type="transmembrane region" description="Helical" evidence="7">
    <location>
        <begin position="57"/>
        <end position="80"/>
    </location>
</feature>
<accession>A0A7C9PM06</accession>
<keyword evidence="3" id="KW-1003">Cell membrane</keyword>
<comment type="subcellular location">
    <subcellularLocation>
        <location evidence="1">Cell membrane</location>
        <topology evidence="1">Multi-pass membrane protein</topology>
    </subcellularLocation>
</comment>
<keyword evidence="6 7" id="KW-0472">Membrane</keyword>
<dbReference type="AlphaFoldDB" id="A0A7C9PM06"/>
<dbReference type="GO" id="GO:0005886">
    <property type="term" value="C:plasma membrane"/>
    <property type="evidence" value="ECO:0007669"/>
    <property type="project" value="UniProtKB-SubCell"/>
</dbReference>
<evidence type="ECO:0000259" key="8">
    <source>
        <dbReference type="PROSITE" id="PS50850"/>
    </source>
</evidence>
<sequence>MENLDGTILATAAPAIARSFHVASAEISIAITAYLLTLAVFIPATGWLTDRVGVRPVFLTAIVVFTLASLACAAAPSLAVLTALRVVQGLGGAMMVPVGRLAVLRSSEKKDIVRAVAWLTWPALVAPIVAPFVGGLITSYAHWPIIFLLNAPLGVIAFVVALRIVPRIRSERGRPFDWLGFALSCIGLGALATAGAVFSEARPQWIAGTLALAIGVVVTSLAVGHLRRATTPLLDLGSFRRESFRVPHAGGSLFRLTILAMPFLLALFYQDALGWSPVAAGSVVLVLFAGNLAIKVATTALLRRFGFKPVLVASCAGSVACMVLLAFVDQATPVVLMVVLLFASGVARSSGFTVYNTLAFADVPEAEMTDANTLASTVQQVVAGFGVAVGALALRAGEPLAALTGATDAVAAFHVAFLIVALLTAVALVEALRLSRDAGGSIRPASRPSV</sequence>
<dbReference type="InterPro" id="IPR011701">
    <property type="entry name" value="MFS"/>
</dbReference>
<dbReference type="GO" id="GO:0022857">
    <property type="term" value="F:transmembrane transporter activity"/>
    <property type="evidence" value="ECO:0007669"/>
    <property type="project" value="InterPro"/>
</dbReference>
<dbReference type="SUPFAM" id="SSF103473">
    <property type="entry name" value="MFS general substrate transporter"/>
    <property type="match status" value="1"/>
</dbReference>
<feature type="transmembrane region" description="Helical" evidence="7">
    <location>
        <begin position="205"/>
        <end position="226"/>
    </location>
</feature>
<evidence type="ECO:0000313" key="10">
    <source>
        <dbReference type="Proteomes" id="UP000479756"/>
    </source>
</evidence>
<comment type="caution">
    <text evidence="9">The sequence shown here is derived from an EMBL/GenBank/DDBJ whole genome shotgun (WGS) entry which is preliminary data.</text>
</comment>
<organism evidence="9 10">
    <name type="scientific">Galbitalea soli</name>
    <dbReference type="NCBI Taxonomy" id="1268042"/>
    <lineage>
        <taxon>Bacteria</taxon>
        <taxon>Bacillati</taxon>
        <taxon>Actinomycetota</taxon>
        <taxon>Actinomycetes</taxon>
        <taxon>Micrococcales</taxon>
        <taxon>Microbacteriaceae</taxon>
        <taxon>Galbitalea</taxon>
    </lineage>
</organism>
<gene>
    <name evidence="9" type="ORF">G3T37_04060</name>
</gene>
<keyword evidence="4 7" id="KW-0812">Transmembrane</keyword>
<dbReference type="InterPro" id="IPR020846">
    <property type="entry name" value="MFS_dom"/>
</dbReference>
<feature type="transmembrane region" description="Helical" evidence="7">
    <location>
        <begin position="178"/>
        <end position="199"/>
    </location>
</feature>
<feature type="transmembrane region" description="Helical" evidence="7">
    <location>
        <begin position="334"/>
        <end position="361"/>
    </location>
</feature>
<keyword evidence="2" id="KW-0813">Transport</keyword>
<dbReference type="PROSITE" id="PS50850">
    <property type="entry name" value="MFS"/>
    <property type="match status" value="1"/>
</dbReference>
<dbReference type="PANTHER" id="PTHR42718">
    <property type="entry name" value="MAJOR FACILITATOR SUPERFAMILY MULTIDRUG TRANSPORTER MFSC"/>
    <property type="match status" value="1"/>
</dbReference>
<evidence type="ECO:0000313" key="9">
    <source>
        <dbReference type="EMBL" id="NEM90526.1"/>
    </source>
</evidence>
<feature type="transmembrane region" description="Helical" evidence="7">
    <location>
        <begin position="86"/>
        <end position="103"/>
    </location>
</feature>
<reference evidence="9 10" key="1">
    <citation type="journal article" date="2014" name="Int. J. Syst. Evol. Microbiol.">
        <title>Description of Galbitalea soli gen. nov., sp. nov., and Frondihabitans sucicola sp. nov.</title>
        <authorList>
            <person name="Kim S.J."/>
            <person name="Lim J.M."/>
            <person name="Ahn J.H."/>
            <person name="Weon H.Y."/>
            <person name="Hamada M."/>
            <person name="Suzuki K."/>
            <person name="Ahn T.Y."/>
            <person name="Kwon S.W."/>
        </authorList>
    </citation>
    <scope>NUCLEOTIDE SEQUENCE [LARGE SCALE GENOMIC DNA]</scope>
    <source>
        <strain evidence="9 10">NBRC 108727</strain>
    </source>
</reference>
<feature type="transmembrane region" description="Helical" evidence="7">
    <location>
        <begin position="246"/>
        <end position="269"/>
    </location>
</feature>
<keyword evidence="10" id="KW-1185">Reference proteome</keyword>
<evidence type="ECO:0000256" key="2">
    <source>
        <dbReference type="ARBA" id="ARBA00022448"/>
    </source>
</evidence>
<dbReference type="PANTHER" id="PTHR42718:SF46">
    <property type="entry name" value="BLR6921 PROTEIN"/>
    <property type="match status" value="1"/>
</dbReference>
<proteinExistence type="predicted"/>
<feature type="transmembrane region" description="Helical" evidence="7">
    <location>
        <begin position="275"/>
        <end position="294"/>
    </location>
</feature>
<feature type="transmembrane region" description="Helical" evidence="7">
    <location>
        <begin position="409"/>
        <end position="429"/>
    </location>
</feature>
<keyword evidence="5 7" id="KW-1133">Transmembrane helix</keyword>
<dbReference type="Proteomes" id="UP000479756">
    <property type="component" value="Unassembled WGS sequence"/>
</dbReference>
<dbReference type="Gene3D" id="1.20.1720.10">
    <property type="entry name" value="Multidrug resistance protein D"/>
    <property type="match status" value="1"/>
</dbReference>